<dbReference type="PANTHER" id="PTHR30008:SF0">
    <property type="entry name" value="EXODEOXYRIBONUCLEASE 7 LARGE SUBUNIT"/>
    <property type="match status" value="1"/>
</dbReference>
<dbReference type="RefSeq" id="WP_059033928.1">
    <property type="nucleotide sequence ID" value="NZ_BSDN01000004.1"/>
</dbReference>
<dbReference type="GO" id="GO:0003676">
    <property type="term" value="F:nucleic acid binding"/>
    <property type="evidence" value="ECO:0007669"/>
    <property type="project" value="InterPro"/>
</dbReference>
<dbReference type="CDD" id="cd04489">
    <property type="entry name" value="ExoVII_LU_OBF"/>
    <property type="match status" value="1"/>
</dbReference>
<evidence type="ECO:0000259" key="7">
    <source>
        <dbReference type="Pfam" id="PF02601"/>
    </source>
</evidence>
<keyword evidence="3 5" id="KW-0378">Hydrolase</keyword>
<dbReference type="STRING" id="224999.GCA_001485475_02165"/>
<protein>
    <recommendedName>
        <fullName evidence="5">Exodeoxyribonuclease 7 large subunit</fullName>
        <ecNumber evidence="5">3.1.11.6</ecNumber>
    </recommendedName>
    <alternativeName>
        <fullName evidence="5">Exodeoxyribonuclease VII large subunit</fullName>
        <shortName evidence="5">Exonuclease VII large subunit</shortName>
    </alternativeName>
</protein>
<evidence type="ECO:0000313" key="9">
    <source>
        <dbReference type="EMBL" id="GAQ26126.1"/>
    </source>
</evidence>
<organism evidence="9">
    <name type="scientific">Tepidanaerobacter syntrophicus</name>
    <dbReference type="NCBI Taxonomy" id="224999"/>
    <lineage>
        <taxon>Bacteria</taxon>
        <taxon>Bacillati</taxon>
        <taxon>Bacillota</taxon>
        <taxon>Clostridia</taxon>
        <taxon>Thermosediminibacterales</taxon>
        <taxon>Tepidanaerobacteraceae</taxon>
        <taxon>Tepidanaerobacter</taxon>
    </lineage>
</organism>
<keyword evidence="2 5" id="KW-0540">Nuclease</keyword>
<dbReference type="OrthoDB" id="9802795at2"/>
<evidence type="ECO:0000259" key="8">
    <source>
        <dbReference type="Pfam" id="PF13742"/>
    </source>
</evidence>
<evidence type="ECO:0000256" key="4">
    <source>
        <dbReference type="ARBA" id="ARBA00022839"/>
    </source>
</evidence>
<reference evidence="9" key="1">
    <citation type="journal article" date="2016" name="Genome Announc.">
        <title>Draft Genome Sequence of the Syntrophic Lactate-Degrading Bacterium Tepidanaerobacter syntrophicus JLT.</title>
        <authorList>
            <person name="Matsuura N."/>
            <person name="Ohashi A."/>
            <person name="Tourlousse D.M."/>
            <person name="Sekiguchi Y."/>
        </authorList>
    </citation>
    <scope>NUCLEOTIDE SEQUENCE [LARGE SCALE GENOMIC DNA]</scope>
    <source>
        <strain evidence="9">JL</strain>
    </source>
</reference>
<keyword evidence="1 5" id="KW-0963">Cytoplasm</keyword>
<evidence type="ECO:0000256" key="3">
    <source>
        <dbReference type="ARBA" id="ARBA00022801"/>
    </source>
</evidence>
<dbReference type="GO" id="GO:0005737">
    <property type="term" value="C:cytoplasm"/>
    <property type="evidence" value="ECO:0007669"/>
    <property type="project" value="UniProtKB-SubCell"/>
</dbReference>
<keyword evidence="10" id="KW-1185">Reference proteome</keyword>
<feature type="domain" description="OB-fold nucleic acid binding" evidence="8">
    <location>
        <begin position="5"/>
        <end position="99"/>
    </location>
</feature>
<proteinExistence type="inferred from homology"/>
<dbReference type="AlphaFoldDB" id="A0A0U9HH72"/>
<comment type="similarity">
    <text evidence="5 6">Belongs to the XseA family.</text>
</comment>
<evidence type="ECO:0000256" key="6">
    <source>
        <dbReference type="RuleBase" id="RU004355"/>
    </source>
</evidence>
<dbReference type="PANTHER" id="PTHR30008">
    <property type="entry name" value="EXODEOXYRIBONUCLEASE 7 LARGE SUBUNIT"/>
    <property type="match status" value="1"/>
</dbReference>
<dbReference type="Pfam" id="PF13742">
    <property type="entry name" value="tRNA_anti_2"/>
    <property type="match status" value="1"/>
</dbReference>
<sequence length="405" mass="45107">MKPIFTVSEVTTIIKSLFDSNEILRQVYIRGEISNFKHHVSGHMYFTLKDEKSQIRCVMFRDANRLLPFTPENGMRVIVLGFISVFAKNGEYQLYAEDLQPDGIGALHIAFEKLKAKLDKEGLFGAERKRPIPFLPKKIGIVTSPTGAAIRDLLTVIKRRFPNVDIVIAPTLVQGTGAADEICAAIDELNKLGNIDVIIVGRGGGSIEELWAFNEEKVARAIASSGIPVISAVGHETDYTISDFVADKRAPTPSAAGEMAVPSKAVLKNEIRHLNLRLLNAMARYIGTERQKLEYLSKLPVFKRPQTYIINNRLALDEIIKKLLREMDIYLSEKRALLNTYTDKLEVLSPISILKRGYSICMDADSKRIIKSAKDAKEGDMVVILLSEGSLVCNVKECKEGNENT</sequence>
<dbReference type="HAMAP" id="MF_00378">
    <property type="entry name" value="Exonuc_7_L"/>
    <property type="match status" value="1"/>
</dbReference>
<comment type="function">
    <text evidence="5">Bidirectionally degrades single-stranded DNA into large acid-insoluble oligonucleotides, which are then degraded further into small acid-soluble oligonucleotides.</text>
</comment>
<comment type="subunit">
    <text evidence="5">Heterooligomer composed of large and small subunits.</text>
</comment>
<dbReference type="Pfam" id="PF02601">
    <property type="entry name" value="Exonuc_VII_L"/>
    <property type="match status" value="1"/>
</dbReference>
<name>A0A0U9HH72_9FIRM</name>
<keyword evidence="4 5" id="KW-0269">Exonuclease</keyword>
<dbReference type="InterPro" id="IPR025824">
    <property type="entry name" value="OB-fold_nuc-bd_dom"/>
</dbReference>
<dbReference type="InterPro" id="IPR020579">
    <property type="entry name" value="Exonuc_VII_lsu_C"/>
</dbReference>
<dbReference type="GO" id="GO:0006308">
    <property type="term" value="P:DNA catabolic process"/>
    <property type="evidence" value="ECO:0007669"/>
    <property type="project" value="UniProtKB-UniRule"/>
</dbReference>
<evidence type="ECO:0000256" key="5">
    <source>
        <dbReference type="HAMAP-Rule" id="MF_00378"/>
    </source>
</evidence>
<evidence type="ECO:0000256" key="1">
    <source>
        <dbReference type="ARBA" id="ARBA00022490"/>
    </source>
</evidence>
<accession>A0A0U9HH72</accession>
<dbReference type="EMBL" id="DF977003">
    <property type="protein sequence ID" value="GAQ26126.1"/>
    <property type="molecule type" value="Genomic_DNA"/>
</dbReference>
<comment type="subcellular location">
    <subcellularLocation>
        <location evidence="5 6">Cytoplasm</location>
    </subcellularLocation>
</comment>
<dbReference type="InterPro" id="IPR003753">
    <property type="entry name" value="Exonuc_VII_L"/>
</dbReference>
<gene>
    <name evidence="5" type="primary">xseA</name>
    <name evidence="9" type="ORF">TSYNT_9385</name>
</gene>
<evidence type="ECO:0000256" key="2">
    <source>
        <dbReference type="ARBA" id="ARBA00022722"/>
    </source>
</evidence>
<evidence type="ECO:0000313" key="10">
    <source>
        <dbReference type="Proteomes" id="UP000062160"/>
    </source>
</evidence>
<dbReference type="NCBIfam" id="TIGR00237">
    <property type="entry name" value="xseA"/>
    <property type="match status" value="1"/>
</dbReference>
<feature type="domain" description="Exonuclease VII large subunit C-terminal" evidence="7">
    <location>
        <begin position="123"/>
        <end position="336"/>
    </location>
</feature>
<dbReference type="GO" id="GO:0008855">
    <property type="term" value="F:exodeoxyribonuclease VII activity"/>
    <property type="evidence" value="ECO:0007669"/>
    <property type="project" value="UniProtKB-UniRule"/>
</dbReference>
<dbReference type="Proteomes" id="UP000062160">
    <property type="component" value="Unassembled WGS sequence"/>
</dbReference>
<comment type="catalytic activity">
    <reaction evidence="5 6">
        <text>Exonucleolytic cleavage in either 5'- to 3'- or 3'- to 5'-direction to yield nucleoside 5'-phosphates.</text>
        <dbReference type="EC" id="3.1.11.6"/>
    </reaction>
</comment>
<dbReference type="EC" id="3.1.11.6" evidence="5"/>
<dbReference type="GO" id="GO:0009318">
    <property type="term" value="C:exodeoxyribonuclease VII complex"/>
    <property type="evidence" value="ECO:0007669"/>
    <property type="project" value="UniProtKB-UniRule"/>
</dbReference>